<keyword evidence="2" id="KW-1185">Reference proteome</keyword>
<reference evidence="2" key="1">
    <citation type="journal article" date="2019" name="Int. J. Syst. Evol. Microbiol.">
        <title>The Global Catalogue of Microorganisms (GCM) 10K type strain sequencing project: providing services to taxonomists for standard genome sequencing and annotation.</title>
        <authorList>
            <consortium name="The Broad Institute Genomics Platform"/>
            <consortium name="The Broad Institute Genome Sequencing Center for Infectious Disease"/>
            <person name="Wu L."/>
            <person name="Ma J."/>
        </authorList>
    </citation>
    <scope>NUCLEOTIDE SEQUENCE [LARGE SCALE GENOMIC DNA]</scope>
    <source>
        <strain evidence="2">WYCCWR 12678</strain>
    </source>
</reference>
<accession>A0ABV9Q2Z7</accession>
<evidence type="ECO:0000313" key="2">
    <source>
        <dbReference type="Proteomes" id="UP001596002"/>
    </source>
</evidence>
<name>A0ABV9Q2Z7_9BACL</name>
<sequence length="332" mass="36237">MNQSKESKPGEETCRKGDTMQPSLRSFLEQLIDYAGLFPPASLPLEAAIHNFAAYRGSTDAWMLGRFIMPASRLAELDRYAPIFSAESPLACAVLGRKSENASACREGLRADLEQVAVFCNRHGEDVEVKVFELPLPPAPPERGLLETIATETGGLGLQTFCEVTVPFEDSWEQNMLTALDVIAAHNSAGEAVLGVKFRTGGVTAEAFPTPAQAAAVIVGCRDRRIELKFTAGLHHPIRMYRDEVGTRMHGFLNVFTAGMLAHVHNLDAAVTAEILADESPDSFSFTAEGLAWRDLTISVPEIARLRSTALRSYGSCSFDEPRDDLRGLRIL</sequence>
<proteinExistence type="predicted"/>
<gene>
    <name evidence="1" type="ORF">ACFO8Q_12785</name>
</gene>
<organism evidence="1 2">
    <name type="scientific">Effusibacillus consociatus</name>
    <dbReference type="NCBI Taxonomy" id="1117041"/>
    <lineage>
        <taxon>Bacteria</taxon>
        <taxon>Bacillati</taxon>
        <taxon>Bacillota</taxon>
        <taxon>Bacilli</taxon>
        <taxon>Bacillales</taxon>
        <taxon>Alicyclobacillaceae</taxon>
        <taxon>Effusibacillus</taxon>
    </lineage>
</organism>
<evidence type="ECO:0000313" key="1">
    <source>
        <dbReference type="EMBL" id="MFC4768224.1"/>
    </source>
</evidence>
<evidence type="ECO:0008006" key="3">
    <source>
        <dbReference type="Google" id="ProtNLM"/>
    </source>
</evidence>
<dbReference type="Proteomes" id="UP001596002">
    <property type="component" value="Unassembled WGS sequence"/>
</dbReference>
<dbReference type="EMBL" id="JBHSHC010000097">
    <property type="protein sequence ID" value="MFC4768224.1"/>
    <property type="molecule type" value="Genomic_DNA"/>
</dbReference>
<comment type="caution">
    <text evidence="1">The sequence shown here is derived from an EMBL/GenBank/DDBJ whole genome shotgun (WGS) entry which is preliminary data.</text>
</comment>
<protein>
    <recommendedName>
        <fullName evidence="3">HpcH/HpaI aldolase/citrate lyase domain-containing protein</fullName>
    </recommendedName>
</protein>